<dbReference type="InterPro" id="IPR036388">
    <property type="entry name" value="WH-like_DNA-bd_sf"/>
</dbReference>
<keyword evidence="2" id="KW-0805">Transcription regulation</keyword>
<sequence>MSGINDHRIKYLFEAVRLKSVRAAADYLNVAPSAVSRQISQLEQELFTPLIERHRRGINPTEAGERLLEYHHQHVAQQELLLDSLQSLRGLHSGSITLAIGEGYIESVSTIISAFSCRYPGIRIQVEVCGSNEVIRAIAEDEAHIGILFNPARDTKLRSHQSFIHPLCVIAHPEHPIACVNERIEMHTLTQYRIALTRVSHGIRQIVTVVEEDTGISLDPTLVCNNLMLLKTYARDGGLTLLPSFMVEKEVADKQLVALPLHHNFFSATQTHIITRLGRQLGSGVNKLLQQILSTLFRG</sequence>
<dbReference type="InterPro" id="IPR050950">
    <property type="entry name" value="HTH-type_LysR_regulators"/>
</dbReference>
<evidence type="ECO:0000313" key="7">
    <source>
        <dbReference type="Proteomes" id="UP001596230"/>
    </source>
</evidence>
<protein>
    <submittedName>
        <fullName evidence="6">LysR family transcriptional regulator</fullName>
    </submittedName>
</protein>
<comment type="similarity">
    <text evidence="1">Belongs to the LysR transcriptional regulatory family.</text>
</comment>
<dbReference type="RefSeq" id="WP_212713715.1">
    <property type="nucleotide sequence ID" value="NZ_JBHSUB010000004.1"/>
</dbReference>
<dbReference type="Pfam" id="PF00126">
    <property type="entry name" value="HTH_1"/>
    <property type="match status" value="1"/>
</dbReference>
<feature type="domain" description="HTH lysR-type" evidence="5">
    <location>
        <begin position="9"/>
        <end position="61"/>
    </location>
</feature>
<keyword evidence="4" id="KW-0804">Transcription</keyword>
<evidence type="ECO:0000256" key="2">
    <source>
        <dbReference type="ARBA" id="ARBA00023015"/>
    </source>
</evidence>
<dbReference type="InterPro" id="IPR036390">
    <property type="entry name" value="WH_DNA-bd_sf"/>
</dbReference>
<dbReference type="SUPFAM" id="SSF53850">
    <property type="entry name" value="Periplasmic binding protein-like II"/>
    <property type="match status" value="1"/>
</dbReference>
<name>A0ABW1VVK0_9GAMM</name>
<dbReference type="EMBL" id="JBHSUB010000004">
    <property type="protein sequence ID" value="MFC6377020.1"/>
    <property type="molecule type" value="Genomic_DNA"/>
</dbReference>
<evidence type="ECO:0000313" key="6">
    <source>
        <dbReference type="EMBL" id="MFC6377020.1"/>
    </source>
</evidence>
<dbReference type="Pfam" id="PF03466">
    <property type="entry name" value="LysR_substrate"/>
    <property type="match status" value="1"/>
</dbReference>
<evidence type="ECO:0000256" key="1">
    <source>
        <dbReference type="ARBA" id="ARBA00009437"/>
    </source>
</evidence>
<evidence type="ECO:0000256" key="3">
    <source>
        <dbReference type="ARBA" id="ARBA00023125"/>
    </source>
</evidence>
<gene>
    <name evidence="6" type="ORF">ACFP9W_02725</name>
</gene>
<dbReference type="Gene3D" id="1.10.10.10">
    <property type="entry name" value="Winged helix-like DNA-binding domain superfamily/Winged helix DNA-binding domain"/>
    <property type="match status" value="1"/>
</dbReference>
<organism evidence="6 7">
    <name type="scientific">Tatumella terrea</name>
    <dbReference type="NCBI Taxonomy" id="419007"/>
    <lineage>
        <taxon>Bacteria</taxon>
        <taxon>Pseudomonadati</taxon>
        <taxon>Pseudomonadota</taxon>
        <taxon>Gammaproteobacteria</taxon>
        <taxon>Enterobacterales</taxon>
        <taxon>Erwiniaceae</taxon>
        <taxon>Tatumella</taxon>
    </lineage>
</organism>
<dbReference type="Proteomes" id="UP001596230">
    <property type="component" value="Unassembled WGS sequence"/>
</dbReference>
<comment type="caution">
    <text evidence="6">The sequence shown here is derived from an EMBL/GenBank/DDBJ whole genome shotgun (WGS) entry which is preliminary data.</text>
</comment>
<evidence type="ECO:0000259" key="5">
    <source>
        <dbReference type="PROSITE" id="PS50931"/>
    </source>
</evidence>
<keyword evidence="3" id="KW-0238">DNA-binding</keyword>
<dbReference type="PANTHER" id="PTHR30419:SF8">
    <property type="entry name" value="NITROGEN ASSIMILATION TRANSCRIPTIONAL ACTIVATOR-RELATED"/>
    <property type="match status" value="1"/>
</dbReference>
<dbReference type="InterPro" id="IPR005119">
    <property type="entry name" value="LysR_subst-bd"/>
</dbReference>
<reference evidence="7" key="1">
    <citation type="journal article" date="2019" name="Int. J. Syst. Evol. Microbiol.">
        <title>The Global Catalogue of Microorganisms (GCM) 10K type strain sequencing project: providing services to taxonomists for standard genome sequencing and annotation.</title>
        <authorList>
            <consortium name="The Broad Institute Genomics Platform"/>
            <consortium name="The Broad Institute Genome Sequencing Center for Infectious Disease"/>
            <person name="Wu L."/>
            <person name="Ma J."/>
        </authorList>
    </citation>
    <scope>NUCLEOTIDE SEQUENCE [LARGE SCALE GENOMIC DNA]</scope>
    <source>
        <strain evidence="7">CGMCC 1.18518</strain>
    </source>
</reference>
<dbReference type="Gene3D" id="3.40.190.290">
    <property type="match status" value="1"/>
</dbReference>
<accession>A0ABW1VVK0</accession>
<keyword evidence="7" id="KW-1185">Reference proteome</keyword>
<proteinExistence type="inferred from homology"/>
<dbReference type="PROSITE" id="PS50931">
    <property type="entry name" value="HTH_LYSR"/>
    <property type="match status" value="1"/>
</dbReference>
<dbReference type="InterPro" id="IPR000847">
    <property type="entry name" value="LysR_HTH_N"/>
</dbReference>
<dbReference type="SUPFAM" id="SSF46785">
    <property type="entry name" value="Winged helix' DNA-binding domain"/>
    <property type="match status" value="1"/>
</dbReference>
<dbReference type="PANTHER" id="PTHR30419">
    <property type="entry name" value="HTH-TYPE TRANSCRIPTIONAL REGULATOR YBHD"/>
    <property type="match status" value="1"/>
</dbReference>
<evidence type="ECO:0000256" key="4">
    <source>
        <dbReference type="ARBA" id="ARBA00023163"/>
    </source>
</evidence>